<gene>
    <name evidence="2" type="ORF">RM519_06370</name>
</gene>
<dbReference type="EMBL" id="JAVRHV010000002">
    <property type="protein sequence ID" value="MDT0552863.1"/>
    <property type="molecule type" value="Genomic_DNA"/>
</dbReference>
<dbReference type="Proteomes" id="UP001252186">
    <property type="component" value="Unassembled WGS sequence"/>
</dbReference>
<evidence type="ECO:0008006" key="4">
    <source>
        <dbReference type="Google" id="ProtNLM"/>
    </source>
</evidence>
<keyword evidence="1" id="KW-0732">Signal</keyword>
<proteinExistence type="predicted"/>
<name>A0ABU2Y3S9_9FLAO</name>
<accession>A0ABU2Y3S9</accession>
<evidence type="ECO:0000313" key="2">
    <source>
        <dbReference type="EMBL" id="MDT0552863.1"/>
    </source>
</evidence>
<evidence type="ECO:0000256" key="1">
    <source>
        <dbReference type="SAM" id="SignalP"/>
    </source>
</evidence>
<reference evidence="2 3" key="1">
    <citation type="submission" date="2023-09" db="EMBL/GenBank/DDBJ databases">
        <authorList>
            <person name="Rey-Velasco X."/>
        </authorList>
    </citation>
    <scope>NUCLEOTIDE SEQUENCE [LARGE SCALE GENOMIC DNA]</scope>
    <source>
        <strain evidence="2 3">P050</strain>
    </source>
</reference>
<keyword evidence="3" id="KW-1185">Reference proteome</keyword>
<comment type="caution">
    <text evidence="2">The sequence shown here is derived from an EMBL/GenBank/DDBJ whole genome shotgun (WGS) entry which is preliminary data.</text>
</comment>
<protein>
    <recommendedName>
        <fullName evidence="4">DUF4890 domain-containing protein</fullName>
    </recommendedName>
</protein>
<evidence type="ECO:0000313" key="3">
    <source>
        <dbReference type="Proteomes" id="UP001252186"/>
    </source>
</evidence>
<feature type="chain" id="PRO_5047022468" description="DUF4890 domain-containing protein" evidence="1">
    <location>
        <begin position="20"/>
        <end position="117"/>
    </location>
</feature>
<organism evidence="2 3">
    <name type="scientific">Urechidicola vernalis</name>
    <dbReference type="NCBI Taxonomy" id="3075600"/>
    <lineage>
        <taxon>Bacteria</taxon>
        <taxon>Pseudomonadati</taxon>
        <taxon>Bacteroidota</taxon>
        <taxon>Flavobacteriia</taxon>
        <taxon>Flavobacteriales</taxon>
        <taxon>Flavobacteriaceae</taxon>
        <taxon>Urechidicola</taxon>
    </lineage>
</organism>
<feature type="signal peptide" evidence="1">
    <location>
        <begin position="1"/>
        <end position="19"/>
    </location>
</feature>
<sequence length="117" mass="13733">MKKLILLIAIIGFSLNGMAQKKSDFEKRAKRSSNAIADKMNLKKDRKTFLYEAILDKQKQNLARLKDQELTEDQKSEIYAETSRMMNEKLSEKFTQNEIQTINSLIREQQSQKRKGY</sequence>
<dbReference type="RefSeq" id="WP_311592811.1">
    <property type="nucleotide sequence ID" value="NZ_JAVRHV010000002.1"/>
</dbReference>